<feature type="domain" description="NadR/Ttd14 AAA" evidence="1">
    <location>
        <begin position="7"/>
        <end position="171"/>
    </location>
</feature>
<dbReference type="RefSeq" id="WP_377410931.1">
    <property type="nucleotide sequence ID" value="NZ_JBHSCY010000002.1"/>
</dbReference>
<sequence>MLKKQLKVVLIGGPGTGKTTIINSLDEKGFSCFHEISRQVTLEAQKKGIDQLFLTEPILFSKLLLEGRETQFLEAQKLNATPIFFDRGLPDVFAYLNYAKTDYPDYFIEKSKKYKYDVIFHFSPWEKIHETDNERYESFEDTIKIDKYLQEAYLKLDYKIVKVPFGSIEDRVNYILHSIEQLK</sequence>
<reference evidence="3" key="1">
    <citation type="journal article" date="2019" name="Int. J. Syst. Evol. Microbiol.">
        <title>The Global Catalogue of Microorganisms (GCM) 10K type strain sequencing project: providing services to taxonomists for standard genome sequencing and annotation.</title>
        <authorList>
            <consortium name="The Broad Institute Genomics Platform"/>
            <consortium name="The Broad Institute Genome Sequencing Center for Infectious Disease"/>
            <person name="Wu L."/>
            <person name="Ma J."/>
        </authorList>
    </citation>
    <scope>NUCLEOTIDE SEQUENCE [LARGE SCALE GENOMIC DNA]</scope>
    <source>
        <strain evidence="3">CECT 8655</strain>
    </source>
</reference>
<evidence type="ECO:0000313" key="3">
    <source>
        <dbReference type="Proteomes" id="UP001595826"/>
    </source>
</evidence>
<evidence type="ECO:0000313" key="2">
    <source>
        <dbReference type="EMBL" id="MFC4269677.1"/>
    </source>
</evidence>
<dbReference type="Gene3D" id="3.40.50.300">
    <property type="entry name" value="P-loop containing nucleotide triphosphate hydrolases"/>
    <property type="match status" value="1"/>
</dbReference>
<dbReference type="EMBL" id="JBHSCY010000002">
    <property type="protein sequence ID" value="MFC4269677.1"/>
    <property type="molecule type" value="Genomic_DNA"/>
</dbReference>
<dbReference type="SUPFAM" id="SSF52540">
    <property type="entry name" value="P-loop containing nucleoside triphosphate hydrolases"/>
    <property type="match status" value="1"/>
</dbReference>
<name>A0ABV8RD36_9FLAO</name>
<dbReference type="Proteomes" id="UP001595826">
    <property type="component" value="Unassembled WGS sequence"/>
</dbReference>
<gene>
    <name evidence="2" type="ORF">ACFOWD_12220</name>
</gene>
<organism evidence="2 3">
    <name type="scientific">Polaribacter marinivivus</name>
    <dbReference type="NCBI Taxonomy" id="1524260"/>
    <lineage>
        <taxon>Bacteria</taxon>
        <taxon>Pseudomonadati</taxon>
        <taxon>Bacteroidota</taxon>
        <taxon>Flavobacteriia</taxon>
        <taxon>Flavobacteriales</taxon>
        <taxon>Flavobacteriaceae</taxon>
    </lineage>
</organism>
<dbReference type="Pfam" id="PF13521">
    <property type="entry name" value="AAA_28"/>
    <property type="match status" value="1"/>
</dbReference>
<proteinExistence type="predicted"/>
<dbReference type="InterPro" id="IPR038727">
    <property type="entry name" value="NadR/Ttd14_AAA_dom"/>
</dbReference>
<protein>
    <submittedName>
        <fullName evidence="2">AAA family ATPase</fullName>
    </submittedName>
</protein>
<dbReference type="InterPro" id="IPR027417">
    <property type="entry name" value="P-loop_NTPase"/>
</dbReference>
<accession>A0ABV8RD36</accession>
<comment type="caution">
    <text evidence="2">The sequence shown here is derived from an EMBL/GenBank/DDBJ whole genome shotgun (WGS) entry which is preliminary data.</text>
</comment>
<keyword evidence="3" id="KW-1185">Reference proteome</keyword>
<evidence type="ECO:0000259" key="1">
    <source>
        <dbReference type="Pfam" id="PF13521"/>
    </source>
</evidence>